<name>A0A8B8AHJ7_CRAVI</name>
<evidence type="ECO:0000313" key="1">
    <source>
        <dbReference type="Proteomes" id="UP000694844"/>
    </source>
</evidence>
<dbReference type="GeneID" id="111101320"/>
<organism evidence="1 2">
    <name type="scientific">Crassostrea virginica</name>
    <name type="common">Eastern oyster</name>
    <dbReference type="NCBI Taxonomy" id="6565"/>
    <lineage>
        <taxon>Eukaryota</taxon>
        <taxon>Metazoa</taxon>
        <taxon>Spiralia</taxon>
        <taxon>Lophotrochozoa</taxon>
        <taxon>Mollusca</taxon>
        <taxon>Bivalvia</taxon>
        <taxon>Autobranchia</taxon>
        <taxon>Pteriomorphia</taxon>
        <taxon>Ostreida</taxon>
        <taxon>Ostreoidea</taxon>
        <taxon>Ostreidae</taxon>
        <taxon>Crassostrea</taxon>
    </lineage>
</organism>
<evidence type="ECO:0000313" key="2">
    <source>
        <dbReference type="RefSeq" id="XP_022289474.1"/>
    </source>
</evidence>
<keyword evidence="1" id="KW-1185">Reference proteome</keyword>
<proteinExistence type="predicted"/>
<dbReference type="KEGG" id="cvn:111101320"/>
<dbReference type="RefSeq" id="XP_022289474.1">
    <property type="nucleotide sequence ID" value="XM_022433766.1"/>
</dbReference>
<protein>
    <submittedName>
        <fullName evidence="2">Uncharacterized protein LOC111101320</fullName>
    </submittedName>
</protein>
<accession>A0A8B8AHJ7</accession>
<dbReference type="AlphaFoldDB" id="A0A8B8AHJ7"/>
<sequence length="274" mass="31087">MGSGSSTAGGKNTTTPEQRSVTRALTLQQFHRVIKSTIAEIHSIYLDPTGKVSSVLNDLTHSESYELELLINGCSNSEAKIVTSQLQYAVENIIYEVSGIMPTKGVLATSYKSSGIYELIRERNIFPDGYFLQCEIDRLHFDDRSGILHVGDGEAFMLLIGMFITRGFVTTLLLKPVEYRLLTLGRFTGLAESNLRVLATVLLYIVRQVSVIRGKANMVIPRELQRFVFTDEEMRPVYGRLTKAIGYGERLLKEWGVEYIRRLRIAQQYEEEYR</sequence>
<dbReference type="Proteomes" id="UP000694844">
    <property type="component" value="Chromosome 6"/>
</dbReference>
<dbReference type="OrthoDB" id="5969023at2759"/>
<gene>
    <name evidence="2" type="primary">LOC111101320</name>
</gene>
<reference evidence="2" key="1">
    <citation type="submission" date="2025-08" db="UniProtKB">
        <authorList>
            <consortium name="RefSeq"/>
        </authorList>
    </citation>
    <scope>IDENTIFICATION</scope>
    <source>
        <tissue evidence="2">Whole sample</tissue>
    </source>
</reference>